<organism evidence="2 3">
    <name type="scientific">Staphylococcus felis</name>
    <dbReference type="NCBI Taxonomy" id="46127"/>
    <lineage>
        <taxon>Bacteria</taxon>
        <taxon>Bacillati</taxon>
        <taxon>Bacillota</taxon>
        <taxon>Bacilli</taxon>
        <taxon>Bacillales</taxon>
        <taxon>Staphylococcaceae</taxon>
        <taxon>Staphylococcus</taxon>
    </lineage>
</organism>
<keyword evidence="1" id="KW-0472">Membrane</keyword>
<gene>
    <name evidence="2" type="ORF">I9026_05710</name>
</gene>
<name>A0ABS0QQ33_9STAP</name>
<protein>
    <submittedName>
        <fullName evidence="2">Phage holin</fullName>
    </submittedName>
</protein>
<comment type="caution">
    <text evidence="2">The sequence shown here is derived from an EMBL/GenBank/DDBJ whole genome shotgun (WGS) entry which is preliminary data.</text>
</comment>
<sequence length="130" mass="14324">MKINWKNRMKNGAVLTGLISALLLFIKQVTEIFGIDLSHQLEIVSAILGSILAILVNIGVITNPNTKGVSDAGIDLELNKPRDQHKDPVIFEGDSNIKTPVNFDTSQPFTDDSDDVVFDVNQYEANDKEV</sequence>
<evidence type="ECO:0000313" key="2">
    <source>
        <dbReference type="EMBL" id="MBH9580865.1"/>
    </source>
</evidence>
<keyword evidence="1" id="KW-0812">Transmembrane</keyword>
<keyword evidence="1" id="KW-1133">Transmembrane helix</keyword>
<dbReference type="Proteomes" id="UP000597038">
    <property type="component" value="Unassembled WGS sequence"/>
</dbReference>
<dbReference type="InterPro" id="IPR006485">
    <property type="entry name" value="Phage-like_holin"/>
</dbReference>
<evidence type="ECO:0000313" key="3">
    <source>
        <dbReference type="Proteomes" id="UP000597038"/>
    </source>
</evidence>
<dbReference type="EMBL" id="JAEDAQ010000007">
    <property type="protein sequence ID" value="MBH9580865.1"/>
    <property type="molecule type" value="Genomic_DNA"/>
</dbReference>
<feature type="transmembrane region" description="Helical" evidence="1">
    <location>
        <begin position="44"/>
        <end position="62"/>
    </location>
</feature>
<evidence type="ECO:0000256" key="1">
    <source>
        <dbReference type="SAM" id="Phobius"/>
    </source>
</evidence>
<dbReference type="NCBIfam" id="TIGR01598">
    <property type="entry name" value="holin_phiLC3"/>
    <property type="match status" value="1"/>
</dbReference>
<dbReference type="Pfam" id="PF04531">
    <property type="entry name" value="Phage_holin_1"/>
    <property type="match status" value="1"/>
</dbReference>
<dbReference type="RefSeq" id="WP_198092677.1">
    <property type="nucleotide sequence ID" value="NZ_JAEDAQ010000007.1"/>
</dbReference>
<accession>A0ABS0QQ33</accession>
<proteinExistence type="predicted"/>
<reference evidence="2 3" key="1">
    <citation type="submission" date="2020-12" db="EMBL/GenBank/DDBJ databases">
        <title>Genomic analysis of Staphylococcus felis from a cat with skin infection.</title>
        <authorList>
            <person name="Aslantas O."/>
            <person name="Keskin O."/>
            <person name="Buyukaltay K."/>
            <person name="Gullu Yucetepe A."/>
        </authorList>
    </citation>
    <scope>NUCLEOTIDE SEQUENCE [LARGE SCALE GENOMIC DNA]</scope>
    <source>
        <strain evidence="2 3">HARRANVET</strain>
    </source>
</reference>
<keyword evidence="3" id="KW-1185">Reference proteome</keyword>